<dbReference type="SMART" id="SM00866">
    <property type="entry name" value="UTRA"/>
    <property type="match status" value="1"/>
</dbReference>
<dbReference type="PANTHER" id="PTHR44846">
    <property type="entry name" value="MANNOSYL-D-GLYCERATE TRANSPORT/METABOLISM SYSTEM REPRESSOR MNGR-RELATED"/>
    <property type="match status" value="1"/>
</dbReference>
<comment type="caution">
    <text evidence="6">The sequence shown here is derived from an EMBL/GenBank/DDBJ whole genome shotgun (WGS) entry which is preliminary data.</text>
</comment>
<dbReference type="InterPro" id="IPR000524">
    <property type="entry name" value="Tscrpt_reg_HTH_GntR"/>
</dbReference>
<organism evidence="6 7">
    <name type="scientific">Sneathiella chinensis</name>
    <dbReference type="NCBI Taxonomy" id="349750"/>
    <lineage>
        <taxon>Bacteria</taxon>
        <taxon>Pseudomonadati</taxon>
        <taxon>Pseudomonadota</taxon>
        <taxon>Alphaproteobacteria</taxon>
        <taxon>Sneathiellales</taxon>
        <taxon>Sneathiellaceae</taxon>
        <taxon>Sneathiella</taxon>
    </lineage>
</organism>
<keyword evidence="2" id="KW-0238">DNA-binding</keyword>
<keyword evidence="3" id="KW-0804">Transcription</keyword>
<dbReference type="InterPro" id="IPR010248">
    <property type="entry name" value="His_ut_repres"/>
</dbReference>
<dbReference type="PROSITE" id="PS50949">
    <property type="entry name" value="HTH_GNTR"/>
    <property type="match status" value="1"/>
</dbReference>
<evidence type="ECO:0000313" key="7">
    <source>
        <dbReference type="Proteomes" id="UP001161409"/>
    </source>
</evidence>
<dbReference type="SUPFAM" id="SSF64288">
    <property type="entry name" value="Chorismate lyase-like"/>
    <property type="match status" value="1"/>
</dbReference>
<dbReference type="Proteomes" id="UP001161409">
    <property type="component" value="Unassembled WGS sequence"/>
</dbReference>
<dbReference type="NCBIfam" id="TIGR02018">
    <property type="entry name" value="his_ut_repres"/>
    <property type="match status" value="1"/>
</dbReference>
<protein>
    <recommendedName>
        <fullName evidence="4">Histidine utilization repressor</fullName>
    </recommendedName>
</protein>
<dbReference type="CDD" id="cd07377">
    <property type="entry name" value="WHTH_GntR"/>
    <property type="match status" value="1"/>
</dbReference>
<dbReference type="InterPro" id="IPR011663">
    <property type="entry name" value="UTRA"/>
</dbReference>
<dbReference type="InterPro" id="IPR036388">
    <property type="entry name" value="WH-like_DNA-bd_sf"/>
</dbReference>
<dbReference type="RefSeq" id="WP_169560753.1">
    <property type="nucleotide sequence ID" value="NZ_BSNF01000006.1"/>
</dbReference>
<dbReference type="SMART" id="SM00345">
    <property type="entry name" value="HTH_GNTR"/>
    <property type="match status" value="1"/>
</dbReference>
<name>A0ABQ5U5U7_9PROT</name>
<evidence type="ECO:0000256" key="4">
    <source>
        <dbReference type="NCBIfam" id="TIGR02018"/>
    </source>
</evidence>
<evidence type="ECO:0000256" key="1">
    <source>
        <dbReference type="ARBA" id="ARBA00023015"/>
    </source>
</evidence>
<dbReference type="Pfam" id="PF07702">
    <property type="entry name" value="UTRA"/>
    <property type="match status" value="1"/>
</dbReference>
<sequence>MTLIEELPENSTEPLYKQIKQLIVSKIEAGEWRPGDRLPTEHALVKELKTSRMTVNRAFRELTQEGVLVRRQGSGTFVSPSKLETGMLEIRNVAEDITARGNEHSSEVLLLETVDTVPAEIAETMTDLPRGAAFHSLCLHFENGRPLQLEDRYVNPRLVPDFLKQDFSVQTTGGYLLDNVIYTHADHRISAAIPTEEQKKLLRLEEGEPVLVLERHTYCPDGVITTVRLYHPASRYEFSGTFFPHRELSD</sequence>
<accession>A0ABQ5U5U7</accession>
<dbReference type="PRINTS" id="PR00035">
    <property type="entry name" value="HTHGNTR"/>
</dbReference>
<reference evidence="6" key="1">
    <citation type="journal article" date="2014" name="Int. J. Syst. Evol. Microbiol.">
        <title>Complete genome of a new Firmicutes species belonging to the dominant human colonic microbiota ('Ruminococcus bicirculans') reveals two chromosomes and a selective capacity to utilize plant glucans.</title>
        <authorList>
            <consortium name="NISC Comparative Sequencing Program"/>
            <person name="Wegmann U."/>
            <person name="Louis P."/>
            <person name="Goesmann A."/>
            <person name="Henrissat B."/>
            <person name="Duncan S.H."/>
            <person name="Flint H.J."/>
        </authorList>
    </citation>
    <scope>NUCLEOTIDE SEQUENCE</scope>
    <source>
        <strain evidence="6">NBRC 103408</strain>
    </source>
</reference>
<keyword evidence="7" id="KW-1185">Reference proteome</keyword>
<evidence type="ECO:0000259" key="5">
    <source>
        <dbReference type="PROSITE" id="PS50949"/>
    </source>
</evidence>
<dbReference type="EMBL" id="BSNF01000006">
    <property type="protein sequence ID" value="GLQ06603.1"/>
    <property type="molecule type" value="Genomic_DNA"/>
</dbReference>
<evidence type="ECO:0000256" key="2">
    <source>
        <dbReference type="ARBA" id="ARBA00023125"/>
    </source>
</evidence>
<gene>
    <name evidence="6" type="primary">hutC</name>
    <name evidence="6" type="ORF">GCM10007924_18240</name>
</gene>
<dbReference type="Gene3D" id="1.10.10.10">
    <property type="entry name" value="Winged helix-like DNA-binding domain superfamily/Winged helix DNA-binding domain"/>
    <property type="match status" value="1"/>
</dbReference>
<dbReference type="Pfam" id="PF00392">
    <property type="entry name" value="GntR"/>
    <property type="match status" value="1"/>
</dbReference>
<dbReference type="InterPro" id="IPR028978">
    <property type="entry name" value="Chorismate_lyase_/UTRA_dom_sf"/>
</dbReference>
<evidence type="ECO:0000313" key="6">
    <source>
        <dbReference type="EMBL" id="GLQ06603.1"/>
    </source>
</evidence>
<reference evidence="6" key="2">
    <citation type="submission" date="2023-01" db="EMBL/GenBank/DDBJ databases">
        <title>Draft genome sequence of Sneathiella chinensis strain NBRC 103408.</title>
        <authorList>
            <person name="Sun Q."/>
            <person name="Mori K."/>
        </authorList>
    </citation>
    <scope>NUCLEOTIDE SEQUENCE</scope>
    <source>
        <strain evidence="6">NBRC 103408</strain>
    </source>
</reference>
<dbReference type="Gene3D" id="3.40.1410.10">
    <property type="entry name" value="Chorismate lyase-like"/>
    <property type="match status" value="1"/>
</dbReference>
<dbReference type="InterPro" id="IPR050679">
    <property type="entry name" value="Bact_HTH_transcr_reg"/>
</dbReference>
<evidence type="ECO:0000256" key="3">
    <source>
        <dbReference type="ARBA" id="ARBA00023163"/>
    </source>
</evidence>
<dbReference type="PANTHER" id="PTHR44846:SF16">
    <property type="entry name" value="TRANSCRIPTIONAL REGULATOR PHNF-RELATED"/>
    <property type="match status" value="1"/>
</dbReference>
<proteinExistence type="predicted"/>
<dbReference type="SUPFAM" id="SSF46785">
    <property type="entry name" value="Winged helix' DNA-binding domain"/>
    <property type="match status" value="1"/>
</dbReference>
<dbReference type="InterPro" id="IPR036390">
    <property type="entry name" value="WH_DNA-bd_sf"/>
</dbReference>
<feature type="domain" description="HTH gntR-type" evidence="5">
    <location>
        <begin position="13"/>
        <end position="81"/>
    </location>
</feature>
<keyword evidence="1" id="KW-0805">Transcription regulation</keyword>